<reference evidence="3" key="1">
    <citation type="journal article" date="2019" name="Int. J. Syst. Evol. Microbiol.">
        <title>The Global Catalogue of Microorganisms (GCM) 10K type strain sequencing project: providing services to taxonomists for standard genome sequencing and annotation.</title>
        <authorList>
            <consortium name="The Broad Institute Genomics Platform"/>
            <consortium name="The Broad Institute Genome Sequencing Center for Infectious Disease"/>
            <person name="Wu L."/>
            <person name="Ma J."/>
        </authorList>
    </citation>
    <scope>NUCLEOTIDE SEQUENCE [LARGE SCALE GENOMIC DNA]</scope>
    <source>
        <strain evidence="3">CCUG 53519</strain>
    </source>
</reference>
<comment type="caution">
    <text evidence="2">The sequence shown here is derived from an EMBL/GenBank/DDBJ whole genome shotgun (WGS) entry which is preliminary data.</text>
</comment>
<dbReference type="Pfam" id="PF09643">
    <property type="entry name" value="YopX"/>
    <property type="match status" value="1"/>
</dbReference>
<dbReference type="Proteomes" id="UP001597169">
    <property type="component" value="Unassembled WGS sequence"/>
</dbReference>
<evidence type="ECO:0000313" key="2">
    <source>
        <dbReference type="EMBL" id="MFD1126606.1"/>
    </source>
</evidence>
<dbReference type="RefSeq" id="WP_251584955.1">
    <property type="nucleotide sequence ID" value="NZ_JBHTKX010000001.1"/>
</dbReference>
<name>A0ABW3PXG0_9BACL</name>
<proteinExistence type="predicted"/>
<organism evidence="2 3">
    <name type="scientific">Paenibacillus provencensis</name>
    <dbReference type="NCBI Taxonomy" id="441151"/>
    <lineage>
        <taxon>Bacteria</taxon>
        <taxon>Bacillati</taxon>
        <taxon>Bacillota</taxon>
        <taxon>Bacilli</taxon>
        <taxon>Bacillales</taxon>
        <taxon>Paenibacillaceae</taxon>
        <taxon>Paenibacillus</taxon>
    </lineage>
</organism>
<feature type="domain" description="YopX protein" evidence="1">
    <location>
        <begin position="33"/>
        <end position="132"/>
    </location>
</feature>
<sequence length="141" mass="16185">MRDYKFRGKRVDNGEWVYGEDYAKIKDCVYIKKILVDPETVGQYTGYKDKSGNEIYEGDIVNYDKPDEEYVIRGNGYLDVGIEEGFTFNGTVRFLYNCWLIDEGNAKGCPLDFGGQKVLKVLGNEFEHPHLLNLPGEVDHD</sequence>
<dbReference type="InterPro" id="IPR023385">
    <property type="entry name" value="YopX-like_C"/>
</dbReference>
<gene>
    <name evidence="2" type="ORF">ACFQ3J_00260</name>
</gene>
<dbReference type="SUPFAM" id="SSF159006">
    <property type="entry name" value="YopX-like"/>
    <property type="match status" value="1"/>
</dbReference>
<dbReference type="Gene3D" id="2.30.30.290">
    <property type="entry name" value="YopX-like domains"/>
    <property type="match status" value="1"/>
</dbReference>
<accession>A0ABW3PXG0</accession>
<dbReference type="EMBL" id="JBHTKX010000001">
    <property type="protein sequence ID" value="MFD1126606.1"/>
    <property type="molecule type" value="Genomic_DNA"/>
</dbReference>
<evidence type="ECO:0000313" key="3">
    <source>
        <dbReference type="Proteomes" id="UP001597169"/>
    </source>
</evidence>
<protein>
    <submittedName>
        <fullName evidence="2">YopX family protein</fullName>
    </submittedName>
</protein>
<evidence type="ECO:0000259" key="1">
    <source>
        <dbReference type="Pfam" id="PF09643"/>
    </source>
</evidence>
<keyword evidence="3" id="KW-1185">Reference proteome</keyword>
<dbReference type="InterPro" id="IPR019096">
    <property type="entry name" value="YopX_protein"/>
</dbReference>